<keyword evidence="2" id="KW-0378">Hydrolase</keyword>
<gene>
    <name evidence="4" type="ORF">GBAR_LOCUS8988</name>
</gene>
<comment type="caution">
    <text evidence="4">The sequence shown here is derived from an EMBL/GenBank/DDBJ whole genome shotgun (WGS) entry which is preliminary data.</text>
</comment>
<keyword evidence="5" id="KW-1185">Reference proteome</keyword>
<dbReference type="Pfam" id="PF02545">
    <property type="entry name" value="Maf"/>
    <property type="match status" value="1"/>
</dbReference>
<sequence>MFPQTHHVECVATLTLKPTAADVVLASASPRRRELLSGLGIKFRVAPSNIPEDQLPDESATDMVRRLSREKALASAAAENPVAENPAPGYYIGADSTVVLNGESIAKPADAEDARAMLTRLRGTQHQVITGMTIFDAATGRCLTDSMSADVLMREFTDAEMEHSIASGTPMDKAGAYAIQDDDFRPANLLHGCYSNVMGWPVCRVVEMLADLGYNLPSDTDAPSPTAALASARFAYRMNFRMTLRISHERIRHRHDGNGGDPAGCVHRPGAGQNYGRRPYDRQGGAGSPAHVHRRDGRCIRHG</sequence>
<comment type="cofactor">
    <cofactor evidence="1">
        <name>a divalent metal cation</name>
        <dbReference type="ChEBI" id="CHEBI:60240"/>
    </cofactor>
</comment>
<proteinExistence type="inferred from homology"/>
<dbReference type="GO" id="GO:0047429">
    <property type="term" value="F:nucleoside triphosphate diphosphatase activity"/>
    <property type="evidence" value="ECO:0007669"/>
    <property type="project" value="InterPro"/>
</dbReference>
<evidence type="ECO:0000256" key="1">
    <source>
        <dbReference type="ARBA" id="ARBA00001968"/>
    </source>
</evidence>
<dbReference type="Proteomes" id="UP001174909">
    <property type="component" value="Unassembled WGS sequence"/>
</dbReference>
<dbReference type="InterPro" id="IPR003697">
    <property type="entry name" value="Maf-like"/>
</dbReference>
<dbReference type="SUPFAM" id="SSF52972">
    <property type="entry name" value="ITPase-like"/>
    <property type="match status" value="1"/>
</dbReference>
<dbReference type="HAMAP" id="MF_00528">
    <property type="entry name" value="Maf"/>
    <property type="match status" value="1"/>
</dbReference>
<evidence type="ECO:0000313" key="5">
    <source>
        <dbReference type="Proteomes" id="UP001174909"/>
    </source>
</evidence>
<evidence type="ECO:0000256" key="3">
    <source>
        <dbReference type="SAM" id="MobiDB-lite"/>
    </source>
</evidence>
<feature type="compositionally biased region" description="Basic residues" evidence="3">
    <location>
        <begin position="291"/>
        <end position="303"/>
    </location>
</feature>
<dbReference type="Gene3D" id="3.90.950.10">
    <property type="match status" value="1"/>
</dbReference>
<feature type="region of interest" description="Disordered" evidence="3">
    <location>
        <begin position="254"/>
        <end position="303"/>
    </location>
</feature>
<reference evidence="4" key="1">
    <citation type="submission" date="2023-03" db="EMBL/GenBank/DDBJ databases">
        <authorList>
            <person name="Steffen K."/>
            <person name="Cardenas P."/>
        </authorList>
    </citation>
    <scope>NUCLEOTIDE SEQUENCE</scope>
</reference>
<name>A0AA35WHF1_GEOBA</name>
<evidence type="ECO:0000313" key="4">
    <source>
        <dbReference type="EMBL" id="CAI8014380.1"/>
    </source>
</evidence>
<dbReference type="AlphaFoldDB" id="A0AA35WHF1"/>
<organism evidence="4 5">
    <name type="scientific">Geodia barretti</name>
    <name type="common">Barrett's horny sponge</name>
    <dbReference type="NCBI Taxonomy" id="519541"/>
    <lineage>
        <taxon>Eukaryota</taxon>
        <taxon>Metazoa</taxon>
        <taxon>Porifera</taxon>
        <taxon>Demospongiae</taxon>
        <taxon>Heteroscleromorpha</taxon>
        <taxon>Tetractinellida</taxon>
        <taxon>Astrophorina</taxon>
        <taxon>Geodiidae</taxon>
        <taxon>Geodia</taxon>
    </lineage>
</organism>
<dbReference type="PANTHER" id="PTHR43213">
    <property type="entry name" value="BIFUNCTIONAL DTTP/UTP PYROPHOSPHATASE/METHYLTRANSFERASE PROTEIN-RELATED"/>
    <property type="match status" value="1"/>
</dbReference>
<protein>
    <submittedName>
        <fullName evidence="4">dTTP/UTP pyrophosphatase</fullName>
    </submittedName>
</protein>
<accession>A0AA35WHF1</accession>
<dbReference type="InterPro" id="IPR029001">
    <property type="entry name" value="ITPase-like_fam"/>
</dbReference>
<dbReference type="NCBIfam" id="TIGR00172">
    <property type="entry name" value="maf"/>
    <property type="match status" value="1"/>
</dbReference>
<dbReference type="PANTHER" id="PTHR43213:SF5">
    <property type="entry name" value="BIFUNCTIONAL DTTP_UTP PYROPHOSPHATASE_METHYLTRANSFERASE PROTEIN-RELATED"/>
    <property type="match status" value="1"/>
</dbReference>
<evidence type="ECO:0000256" key="2">
    <source>
        <dbReference type="ARBA" id="ARBA00022801"/>
    </source>
</evidence>
<dbReference type="EMBL" id="CASHTH010001358">
    <property type="protein sequence ID" value="CAI8014380.1"/>
    <property type="molecule type" value="Genomic_DNA"/>
</dbReference>
<dbReference type="CDD" id="cd00555">
    <property type="entry name" value="Maf"/>
    <property type="match status" value="1"/>
</dbReference>